<proteinExistence type="predicted"/>
<dbReference type="PANTHER" id="PTHR43278">
    <property type="entry name" value="NAD(P)H-DEPENDENT FMN-CONTAINING OXIDOREDUCTASE YWQN-RELATED"/>
    <property type="match status" value="1"/>
</dbReference>
<accession>A0A8J8B445</accession>
<organism evidence="4 5">
    <name type="scientific">Sinanaerobacter chloroacetimidivorans</name>
    <dbReference type="NCBI Taxonomy" id="2818044"/>
    <lineage>
        <taxon>Bacteria</taxon>
        <taxon>Bacillati</taxon>
        <taxon>Bacillota</taxon>
        <taxon>Clostridia</taxon>
        <taxon>Peptostreptococcales</taxon>
        <taxon>Anaerovoracaceae</taxon>
        <taxon>Sinanaerobacter</taxon>
    </lineage>
</organism>
<evidence type="ECO:0000313" key="5">
    <source>
        <dbReference type="Proteomes" id="UP000675664"/>
    </source>
</evidence>
<dbReference type="InterPro" id="IPR005025">
    <property type="entry name" value="FMN_Rdtase-like_dom"/>
</dbReference>
<evidence type="ECO:0000313" key="4">
    <source>
        <dbReference type="EMBL" id="MBR0600367.1"/>
    </source>
</evidence>
<dbReference type="RefSeq" id="WP_227020482.1">
    <property type="nucleotide sequence ID" value="NZ_JAGSND010000026.1"/>
</dbReference>
<gene>
    <name evidence="4" type="ORF">KCX82_21090</name>
</gene>
<dbReference type="InterPro" id="IPR029039">
    <property type="entry name" value="Flavoprotein-like_sf"/>
</dbReference>
<sequence length="208" mass="22974">MKVIAINGSPHKKGDTYYALNLMVEELTKEGIDVEVIQVGSESIHGCIGCGYCSQSEENQCIFKDDLVNETAAKMRKADGFILASPTYYAGIAGTMKSFLDRVFFTSSQYFKYKVATSVAVVRRAGGVEVVNQLNNYLSLGETVTPPSQYWTIAYGLTPGEILQDGEGVQTLRKNARAMAWLLKVIDASKGTIPLPQEEERIMTHFIR</sequence>
<evidence type="ECO:0000256" key="2">
    <source>
        <dbReference type="ARBA" id="ARBA00022643"/>
    </source>
</evidence>
<evidence type="ECO:0000256" key="1">
    <source>
        <dbReference type="ARBA" id="ARBA00022630"/>
    </source>
</evidence>
<reference evidence="4" key="1">
    <citation type="submission" date="2021-04" db="EMBL/GenBank/DDBJ databases">
        <title>Sinoanaerobacter chloroacetimidivorans sp. nov., an obligate anaerobic bacterium isolated from anaerobic sludge.</title>
        <authorList>
            <person name="Bao Y."/>
        </authorList>
    </citation>
    <scope>NUCLEOTIDE SEQUENCE</scope>
    <source>
        <strain evidence="4">BAD-6</strain>
    </source>
</reference>
<evidence type="ECO:0000259" key="3">
    <source>
        <dbReference type="Pfam" id="PF03358"/>
    </source>
</evidence>
<dbReference type="GO" id="GO:0016491">
    <property type="term" value="F:oxidoreductase activity"/>
    <property type="evidence" value="ECO:0007669"/>
    <property type="project" value="InterPro"/>
</dbReference>
<dbReference type="EMBL" id="JAGSND010000026">
    <property type="protein sequence ID" value="MBR0600367.1"/>
    <property type="molecule type" value="Genomic_DNA"/>
</dbReference>
<comment type="caution">
    <text evidence="4">The sequence shown here is derived from an EMBL/GenBank/DDBJ whole genome shotgun (WGS) entry which is preliminary data.</text>
</comment>
<dbReference type="Proteomes" id="UP000675664">
    <property type="component" value="Unassembled WGS sequence"/>
</dbReference>
<dbReference type="AlphaFoldDB" id="A0A8J8B445"/>
<keyword evidence="1" id="KW-0285">Flavoprotein</keyword>
<keyword evidence="5" id="KW-1185">Reference proteome</keyword>
<dbReference type="SUPFAM" id="SSF52218">
    <property type="entry name" value="Flavoproteins"/>
    <property type="match status" value="1"/>
</dbReference>
<protein>
    <submittedName>
        <fullName evidence="4">Flavodoxin family protein</fullName>
    </submittedName>
</protein>
<feature type="domain" description="NADPH-dependent FMN reductase-like" evidence="3">
    <location>
        <begin position="1"/>
        <end position="155"/>
    </location>
</feature>
<name>A0A8J8B445_9FIRM</name>
<dbReference type="Pfam" id="PF03358">
    <property type="entry name" value="FMN_red"/>
    <property type="match status" value="1"/>
</dbReference>
<dbReference type="PANTHER" id="PTHR43278:SF4">
    <property type="entry name" value="NAD(P)H-DEPENDENT FMN-CONTAINING OXIDOREDUCTASE YWQN-RELATED"/>
    <property type="match status" value="1"/>
</dbReference>
<dbReference type="Gene3D" id="3.40.50.360">
    <property type="match status" value="1"/>
</dbReference>
<keyword evidence="2" id="KW-0288">FMN</keyword>
<dbReference type="InterPro" id="IPR051796">
    <property type="entry name" value="ISF_SsuE-like"/>
</dbReference>
<reference evidence="4" key="2">
    <citation type="submission" date="2021-04" db="EMBL/GenBank/DDBJ databases">
        <authorList>
            <person name="Liu J."/>
        </authorList>
    </citation>
    <scope>NUCLEOTIDE SEQUENCE</scope>
    <source>
        <strain evidence="4">BAD-6</strain>
    </source>
</reference>